<feature type="binding site" evidence="3">
    <location>
        <position position="75"/>
    </location>
    <ligand>
        <name>FAD</name>
        <dbReference type="ChEBI" id="CHEBI:57692"/>
    </ligand>
</feature>
<evidence type="ECO:0000259" key="4">
    <source>
        <dbReference type="Pfam" id="PF03441"/>
    </source>
</evidence>
<accession>A0A9E8ML81</accession>
<dbReference type="Gene3D" id="1.25.40.80">
    <property type="match status" value="1"/>
</dbReference>
<dbReference type="GO" id="GO:0071949">
    <property type="term" value="F:FAD binding"/>
    <property type="evidence" value="ECO:0007669"/>
    <property type="project" value="TreeGrafter"/>
</dbReference>
<proteinExistence type="predicted"/>
<dbReference type="Proteomes" id="UP001164706">
    <property type="component" value="Chromosome"/>
</dbReference>
<dbReference type="GO" id="GO:0003677">
    <property type="term" value="F:DNA binding"/>
    <property type="evidence" value="ECO:0007669"/>
    <property type="project" value="TreeGrafter"/>
</dbReference>
<evidence type="ECO:0000256" key="1">
    <source>
        <dbReference type="ARBA" id="ARBA00022630"/>
    </source>
</evidence>
<evidence type="ECO:0000256" key="2">
    <source>
        <dbReference type="ARBA" id="ARBA00022827"/>
    </source>
</evidence>
<organism evidence="5 6">
    <name type="scientific">Microcella daejeonensis</name>
    <dbReference type="NCBI Taxonomy" id="2994971"/>
    <lineage>
        <taxon>Bacteria</taxon>
        <taxon>Bacillati</taxon>
        <taxon>Actinomycetota</taxon>
        <taxon>Actinomycetes</taxon>
        <taxon>Micrococcales</taxon>
        <taxon>Microbacteriaceae</taxon>
        <taxon>Microcella</taxon>
    </lineage>
</organism>
<dbReference type="SUPFAM" id="SSF48173">
    <property type="entry name" value="Cryptochrome/photolyase FAD-binding domain"/>
    <property type="match status" value="1"/>
</dbReference>
<dbReference type="GO" id="GO:0005737">
    <property type="term" value="C:cytoplasm"/>
    <property type="evidence" value="ECO:0007669"/>
    <property type="project" value="TreeGrafter"/>
</dbReference>
<evidence type="ECO:0000313" key="5">
    <source>
        <dbReference type="EMBL" id="WAB81660.1"/>
    </source>
</evidence>
<reference evidence="5" key="1">
    <citation type="submission" date="2022-11" db="EMBL/GenBank/DDBJ databases">
        <title>Description of Microcella daejonensis nov. sp, isolated from riverside soil.</title>
        <authorList>
            <person name="Molina K.M."/>
            <person name="Kim S.B."/>
        </authorList>
    </citation>
    <scope>NUCLEOTIDE SEQUENCE</scope>
    <source>
        <strain evidence="5">MMS21-STM12</strain>
    </source>
</reference>
<dbReference type="InterPro" id="IPR005101">
    <property type="entry name" value="Cryptochr/Photolyase_FAD-bd"/>
</dbReference>
<evidence type="ECO:0000313" key="6">
    <source>
        <dbReference type="Proteomes" id="UP001164706"/>
    </source>
</evidence>
<dbReference type="PANTHER" id="PTHR11455:SF18">
    <property type="entry name" value="SI:CH1073-390K14.1"/>
    <property type="match status" value="1"/>
</dbReference>
<comment type="cofactor">
    <cofactor evidence="3">
        <name>FAD</name>
        <dbReference type="ChEBI" id="CHEBI:57692"/>
    </cofactor>
    <text evidence="3">Binds 1 FAD per subunit.</text>
</comment>
<dbReference type="AlphaFoldDB" id="A0A9E8ML81"/>
<feature type="binding site" evidence="3">
    <location>
        <begin position="177"/>
        <end position="179"/>
    </location>
    <ligand>
        <name>FAD</name>
        <dbReference type="ChEBI" id="CHEBI:57692"/>
    </ligand>
</feature>
<dbReference type="InterPro" id="IPR002081">
    <property type="entry name" value="Cryptochrome/DNA_photolyase_1"/>
</dbReference>
<feature type="binding site" evidence="3">
    <location>
        <position position="26"/>
    </location>
    <ligand>
        <name>FAD</name>
        <dbReference type="ChEBI" id="CHEBI:57692"/>
    </ligand>
</feature>
<sequence length="405" mass="44393">MTFAPATRAAGLARLDEFAPLAGRRYAADRNHDRGPHEQPAVSQLSPYLRHRLVTEEEVVRHVLATHSLQAADKFVQEVYWRTYWKGWLEQRPSVFTRYEHGALAARESLGEEGEALLAAAVEGRAGIEGFDDWARELVDTGYLHNHARMWFASIWIFTLRLPWQLGAEFFLRHLLDGDPASNTLSWRWVAGLQTRGKTYLATADNIARYTEGRFRPRGLATVAPALEEDEPVPTPAPLAPAAAAPLGRLGLLLHDDDLAPETLPGVERIAAVAAPARGRERTAQGTAAMVADFQRDALADGLDRASSIHAAPAESLDDLTAPAIAAWAARHELDAIVMPLAPVGAARTALDRAAAELAPEGLPLVPLHREWDARAWPHATRGFFPFRERIPQLLRAQGIGAHGS</sequence>
<dbReference type="PANTHER" id="PTHR11455">
    <property type="entry name" value="CRYPTOCHROME"/>
    <property type="match status" value="1"/>
</dbReference>
<gene>
    <name evidence="5" type="ORF">OVN18_01170</name>
</gene>
<dbReference type="GO" id="GO:0003904">
    <property type="term" value="F:deoxyribodipyrimidine photo-lyase activity"/>
    <property type="evidence" value="ECO:0007669"/>
    <property type="project" value="TreeGrafter"/>
</dbReference>
<dbReference type="EMBL" id="CP113089">
    <property type="protein sequence ID" value="WAB81660.1"/>
    <property type="molecule type" value="Genomic_DNA"/>
</dbReference>
<name>A0A9E8ML81_9MICO</name>
<feature type="domain" description="Cryptochrome/DNA photolyase FAD-binding" evidence="4">
    <location>
        <begin position="75"/>
        <end position="201"/>
    </location>
</feature>
<dbReference type="InterPro" id="IPR036134">
    <property type="entry name" value="Crypto/Photolyase_FAD-like_sf"/>
</dbReference>
<evidence type="ECO:0000256" key="3">
    <source>
        <dbReference type="PIRSR" id="PIRSR602081-1"/>
    </source>
</evidence>
<dbReference type="Gene3D" id="1.10.579.10">
    <property type="entry name" value="DNA Cyclobutane Dipyrimidine Photolyase, subunit A, domain 3"/>
    <property type="match status" value="1"/>
</dbReference>
<dbReference type="GO" id="GO:0032922">
    <property type="term" value="P:circadian regulation of gene expression"/>
    <property type="evidence" value="ECO:0007669"/>
    <property type="project" value="TreeGrafter"/>
</dbReference>
<protein>
    <submittedName>
        <fullName evidence="5">DNA photolyase</fullName>
    </submittedName>
</protein>
<keyword evidence="1 3" id="KW-0285">Flavoprotein</keyword>
<dbReference type="KEGG" id="mdb:OVN18_01170"/>
<keyword evidence="6" id="KW-1185">Reference proteome</keyword>
<dbReference type="GO" id="GO:0043153">
    <property type="term" value="P:entrainment of circadian clock by photoperiod"/>
    <property type="evidence" value="ECO:0007669"/>
    <property type="project" value="TreeGrafter"/>
</dbReference>
<dbReference type="Pfam" id="PF03441">
    <property type="entry name" value="FAD_binding_7"/>
    <property type="match status" value="1"/>
</dbReference>
<dbReference type="RefSeq" id="WP_267781438.1">
    <property type="nucleotide sequence ID" value="NZ_CP113089.1"/>
</dbReference>
<keyword evidence="2 3" id="KW-0274">FAD</keyword>